<evidence type="ECO:0000313" key="5">
    <source>
        <dbReference type="Proteomes" id="UP001597469"/>
    </source>
</evidence>
<dbReference type="PROSITE" id="PS50893">
    <property type="entry name" value="ABC_TRANSPORTER_2"/>
    <property type="match status" value="1"/>
</dbReference>
<dbReference type="RefSeq" id="WP_381521975.1">
    <property type="nucleotide sequence ID" value="NZ_JBHULN010000005.1"/>
</dbReference>
<accession>A0ABW5M2K8</accession>
<dbReference type="InterPro" id="IPR003439">
    <property type="entry name" value="ABC_transporter-like_ATP-bd"/>
</dbReference>
<evidence type="ECO:0000256" key="1">
    <source>
        <dbReference type="ARBA" id="ARBA00022741"/>
    </source>
</evidence>
<keyword evidence="2 4" id="KW-0067">ATP-binding</keyword>
<dbReference type="PROSITE" id="PS00211">
    <property type="entry name" value="ABC_TRANSPORTER_1"/>
    <property type="match status" value="1"/>
</dbReference>
<evidence type="ECO:0000313" key="4">
    <source>
        <dbReference type="EMBL" id="MFD2570894.1"/>
    </source>
</evidence>
<feature type="domain" description="ABC transporter" evidence="3">
    <location>
        <begin position="1"/>
        <end position="233"/>
    </location>
</feature>
<organism evidence="4 5">
    <name type="scientific">Spirosoma soli</name>
    <dbReference type="NCBI Taxonomy" id="1770529"/>
    <lineage>
        <taxon>Bacteria</taxon>
        <taxon>Pseudomonadati</taxon>
        <taxon>Bacteroidota</taxon>
        <taxon>Cytophagia</taxon>
        <taxon>Cytophagales</taxon>
        <taxon>Cytophagaceae</taxon>
        <taxon>Spirosoma</taxon>
    </lineage>
</organism>
<dbReference type="SMART" id="SM00382">
    <property type="entry name" value="AAA"/>
    <property type="match status" value="1"/>
</dbReference>
<dbReference type="Proteomes" id="UP001597469">
    <property type="component" value="Unassembled WGS sequence"/>
</dbReference>
<reference evidence="5" key="1">
    <citation type="journal article" date="2019" name="Int. J. Syst. Evol. Microbiol.">
        <title>The Global Catalogue of Microorganisms (GCM) 10K type strain sequencing project: providing services to taxonomists for standard genome sequencing and annotation.</title>
        <authorList>
            <consortium name="The Broad Institute Genomics Platform"/>
            <consortium name="The Broad Institute Genome Sequencing Center for Infectious Disease"/>
            <person name="Wu L."/>
            <person name="Ma J."/>
        </authorList>
    </citation>
    <scope>NUCLEOTIDE SEQUENCE [LARGE SCALE GENOMIC DNA]</scope>
    <source>
        <strain evidence="5">KCTC 42805</strain>
    </source>
</reference>
<evidence type="ECO:0000259" key="3">
    <source>
        <dbReference type="PROSITE" id="PS50893"/>
    </source>
</evidence>
<keyword evidence="1" id="KW-0547">Nucleotide-binding</keyword>
<dbReference type="PANTHER" id="PTHR43514">
    <property type="entry name" value="ABC TRANSPORTER I FAMILY MEMBER 10"/>
    <property type="match status" value="1"/>
</dbReference>
<dbReference type="PANTHER" id="PTHR43514:SF4">
    <property type="entry name" value="ABC TRANSPORTER I FAMILY MEMBER 10"/>
    <property type="match status" value="1"/>
</dbReference>
<evidence type="ECO:0000256" key="2">
    <source>
        <dbReference type="ARBA" id="ARBA00022840"/>
    </source>
</evidence>
<dbReference type="EMBL" id="JBHULN010000005">
    <property type="protein sequence ID" value="MFD2570894.1"/>
    <property type="molecule type" value="Genomic_DNA"/>
</dbReference>
<name>A0ABW5M2K8_9BACT</name>
<gene>
    <name evidence="4" type="ORF">ACFSUS_09640</name>
</gene>
<dbReference type="Pfam" id="PF00005">
    <property type="entry name" value="ABC_tran"/>
    <property type="match status" value="1"/>
</dbReference>
<dbReference type="InterPro" id="IPR003593">
    <property type="entry name" value="AAA+_ATPase"/>
</dbReference>
<dbReference type="GO" id="GO:0005524">
    <property type="term" value="F:ATP binding"/>
    <property type="evidence" value="ECO:0007669"/>
    <property type="project" value="UniProtKB-KW"/>
</dbReference>
<proteinExistence type="predicted"/>
<keyword evidence="5" id="KW-1185">Reference proteome</keyword>
<dbReference type="InterPro" id="IPR027417">
    <property type="entry name" value="P-loop_NTPase"/>
</dbReference>
<comment type="caution">
    <text evidence="4">The sequence shown here is derived from an EMBL/GenBank/DDBJ whole genome shotgun (WGS) entry which is preliminary data.</text>
</comment>
<dbReference type="Gene3D" id="3.40.50.300">
    <property type="entry name" value="P-loop containing nucleotide triphosphate hydrolases"/>
    <property type="match status" value="1"/>
</dbReference>
<dbReference type="SUPFAM" id="SSF52540">
    <property type="entry name" value="P-loop containing nucleoside triphosphate hydrolases"/>
    <property type="match status" value="1"/>
</dbReference>
<sequence length="274" mass="30245">MISADLTLARLFAEGAGELRVQFELAAGSLTALVGPSGSGKTTLLRLLAGLETPSQGKITVDVAVWLDTTRGINQQPQQRSVGYIFQDAALFPNLTVRDNILFVTPKGQQALADKLIKATGLSSFANQKPNTLSGGQQQRVALARALVRRPSLLLLDEPFAGLDDEAANQLRQVVLELHQEWGTTTVLVSHYEADVQALADRIIRLEQGHITADTPRRELSVPALERERIKRIYFDETQQQWVIETASSQYRSTDPAWALWRVNDLVQLTRLPG</sequence>
<dbReference type="InterPro" id="IPR050334">
    <property type="entry name" value="Molybdenum_import_ModC"/>
</dbReference>
<dbReference type="InterPro" id="IPR017871">
    <property type="entry name" value="ABC_transporter-like_CS"/>
</dbReference>
<protein>
    <submittedName>
        <fullName evidence="4">Sulfate/molybdate ABC transporter ATP-binding protein</fullName>
    </submittedName>
</protein>